<proteinExistence type="predicted"/>
<dbReference type="InterPro" id="IPR013747">
    <property type="entry name" value="ACP_syn_III_C"/>
</dbReference>
<dbReference type="GO" id="GO:0004315">
    <property type="term" value="F:3-oxoacyl-[acyl-carrier-protein] synthase activity"/>
    <property type="evidence" value="ECO:0007669"/>
    <property type="project" value="InterPro"/>
</dbReference>
<feature type="domain" description="Beta-ketoacyl-[acyl-carrier-protein] synthase III N-terminal" evidence="6">
    <location>
        <begin position="140"/>
        <end position="219"/>
    </location>
</feature>
<keyword evidence="1" id="KW-0963">Cytoplasm</keyword>
<evidence type="ECO:0000256" key="1">
    <source>
        <dbReference type="ARBA" id="ARBA00022490"/>
    </source>
</evidence>
<evidence type="ECO:0000259" key="5">
    <source>
        <dbReference type="Pfam" id="PF08541"/>
    </source>
</evidence>
<feature type="compositionally biased region" description="Basic and acidic residues" evidence="4">
    <location>
        <begin position="20"/>
        <end position="29"/>
    </location>
</feature>
<dbReference type="InterPro" id="IPR016039">
    <property type="entry name" value="Thiolase-like"/>
</dbReference>
<name>Q9KHD3_STRGR</name>
<feature type="region of interest" description="Disordered" evidence="4">
    <location>
        <begin position="1"/>
        <end position="29"/>
    </location>
</feature>
<dbReference type="PANTHER" id="PTHR34069">
    <property type="entry name" value="3-OXOACYL-[ACYL-CARRIER-PROTEIN] SYNTHASE 3"/>
    <property type="match status" value="1"/>
</dbReference>
<keyword evidence="2" id="KW-0808">Transferase</keyword>
<keyword evidence="3" id="KW-0012">Acyltransferase</keyword>
<dbReference type="PANTHER" id="PTHR34069:SF2">
    <property type="entry name" value="BETA-KETOACYL-[ACYL-CARRIER-PROTEIN] SYNTHASE III"/>
    <property type="match status" value="1"/>
</dbReference>
<dbReference type="CDD" id="cd00830">
    <property type="entry name" value="KAS_III"/>
    <property type="match status" value="1"/>
</dbReference>
<dbReference type="EMBL" id="AH009582">
    <property type="protein sequence ID" value="AAF81237.1"/>
    <property type="molecule type" value="Genomic_DNA"/>
</dbReference>
<dbReference type="InterPro" id="IPR013751">
    <property type="entry name" value="ACP_syn_III_N"/>
</dbReference>
<dbReference type="SUPFAM" id="SSF53901">
    <property type="entry name" value="Thiolase-like"/>
    <property type="match status" value="1"/>
</dbReference>
<sequence>MSPADSPAAGRPPAPPHSTGRREMHDETSLWRESGLRLSGFGHYYPRLQVENESAEDPAGNAVDEAVIGRLDVRSRHVADEEETPAYMGVRAARAAMEQAGITADEVDLLILSNWTDRQFVPEWAPHTAHLLGADRALAFDVCGACTGFVHGVQTAAAHLGTHATWRHALVVSSERFSRRVRPGSKGELIVGDAAGAAVVSRGAGPGAGLWDSLLISDGSGRETVTVYPPNGWIRSSRELVSIAADSHADLAARMLARSGTKMDEIDWVVPHPGTGQLHTAVRERLGIPEERFVTNYETRANTGSASVPIVLSEMAREGRLKAGDLCYTPTVGSGWYYGGLLFRV</sequence>
<dbReference type="GO" id="GO:0006633">
    <property type="term" value="P:fatty acid biosynthetic process"/>
    <property type="evidence" value="ECO:0007669"/>
    <property type="project" value="InterPro"/>
</dbReference>
<dbReference type="GO" id="GO:0044550">
    <property type="term" value="P:secondary metabolite biosynthetic process"/>
    <property type="evidence" value="ECO:0007669"/>
    <property type="project" value="TreeGrafter"/>
</dbReference>
<evidence type="ECO:0000313" key="7">
    <source>
        <dbReference type="EMBL" id="AAF81237.1"/>
    </source>
</evidence>
<feature type="domain" description="Beta-ketoacyl-[acyl-carrier-protein] synthase III C-terminal" evidence="5">
    <location>
        <begin position="256"/>
        <end position="344"/>
    </location>
</feature>
<reference evidence="7" key="1">
    <citation type="journal article" date="2000" name="Antimicrob. Agents Chemother.">
        <title>Genetic localization and molecular characterization of the nonS gene required for macrotetrolide biosynthesis in Streptomyces griseus DSM40695.</title>
        <authorList>
            <person name="Smith W.C."/>
            <person name="Xiang L."/>
            <person name="Shen B."/>
        </authorList>
    </citation>
    <scope>NUCLEOTIDE SEQUENCE</scope>
    <source>
        <strain evidence="7">DSM 40695</strain>
    </source>
</reference>
<dbReference type="Pfam" id="PF08541">
    <property type="entry name" value="ACP_syn_III_C"/>
    <property type="match status" value="1"/>
</dbReference>
<evidence type="ECO:0000256" key="3">
    <source>
        <dbReference type="ARBA" id="ARBA00023315"/>
    </source>
</evidence>
<accession>Q9KHD3</accession>
<protein>
    <submittedName>
        <fullName evidence="7">Type III beta-ketoacyl synthase-like protein</fullName>
    </submittedName>
</protein>
<organism evidence="7">
    <name type="scientific">Streptomyces griseus subsp. griseus</name>
    <dbReference type="NCBI Taxonomy" id="67263"/>
    <lineage>
        <taxon>Bacteria</taxon>
        <taxon>Bacillati</taxon>
        <taxon>Actinomycetota</taxon>
        <taxon>Actinomycetes</taxon>
        <taxon>Kitasatosporales</taxon>
        <taxon>Streptomycetaceae</taxon>
        <taxon>Streptomyces</taxon>
    </lineage>
</organism>
<evidence type="ECO:0000259" key="6">
    <source>
        <dbReference type="Pfam" id="PF08545"/>
    </source>
</evidence>
<dbReference type="Gene3D" id="3.40.47.10">
    <property type="match status" value="1"/>
</dbReference>
<evidence type="ECO:0000256" key="2">
    <source>
        <dbReference type="ARBA" id="ARBA00022679"/>
    </source>
</evidence>
<dbReference type="AlphaFoldDB" id="Q9KHD3"/>
<dbReference type="Pfam" id="PF08545">
    <property type="entry name" value="ACP_syn_III"/>
    <property type="match status" value="1"/>
</dbReference>
<evidence type="ECO:0000256" key="4">
    <source>
        <dbReference type="SAM" id="MobiDB-lite"/>
    </source>
</evidence>